<evidence type="ECO:0000313" key="2">
    <source>
        <dbReference type="Proteomes" id="UP000499080"/>
    </source>
</evidence>
<gene>
    <name evidence="1" type="ORF">AVEN_246989_1</name>
</gene>
<proteinExistence type="predicted"/>
<organism evidence="1 2">
    <name type="scientific">Araneus ventricosus</name>
    <name type="common">Orbweaver spider</name>
    <name type="synonym">Epeira ventricosa</name>
    <dbReference type="NCBI Taxonomy" id="182803"/>
    <lineage>
        <taxon>Eukaryota</taxon>
        <taxon>Metazoa</taxon>
        <taxon>Ecdysozoa</taxon>
        <taxon>Arthropoda</taxon>
        <taxon>Chelicerata</taxon>
        <taxon>Arachnida</taxon>
        <taxon>Araneae</taxon>
        <taxon>Araneomorphae</taxon>
        <taxon>Entelegynae</taxon>
        <taxon>Araneoidea</taxon>
        <taxon>Araneidae</taxon>
        <taxon>Araneus</taxon>
    </lineage>
</organism>
<protein>
    <submittedName>
        <fullName evidence="1">Uncharacterized protein</fullName>
    </submittedName>
</protein>
<comment type="caution">
    <text evidence="1">The sequence shown here is derived from an EMBL/GenBank/DDBJ whole genome shotgun (WGS) entry which is preliminary data.</text>
</comment>
<keyword evidence="2" id="KW-1185">Reference proteome</keyword>
<sequence>MFRADCSAQTGQLVSTVVEHGWSMRSCPPRIPTFYHLSACSAARSEVETSLSDKRTSVPNAVETKGEASYHEYRRSCFDAARRKSSRCDYAIGLSKI</sequence>
<name>A0A4Y2RWD7_ARAVE</name>
<evidence type="ECO:0000313" key="1">
    <source>
        <dbReference type="EMBL" id="GBN79280.1"/>
    </source>
</evidence>
<dbReference type="Proteomes" id="UP000499080">
    <property type="component" value="Unassembled WGS sequence"/>
</dbReference>
<dbReference type="AlphaFoldDB" id="A0A4Y2RWD7"/>
<dbReference type="EMBL" id="BGPR01018485">
    <property type="protein sequence ID" value="GBN79280.1"/>
    <property type="molecule type" value="Genomic_DNA"/>
</dbReference>
<accession>A0A4Y2RWD7</accession>
<reference evidence="1 2" key="1">
    <citation type="journal article" date="2019" name="Sci. Rep.">
        <title>Orb-weaving spider Araneus ventricosus genome elucidates the spidroin gene catalogue.</title>
        <authorList>
            <person name="Kono N."/>
            <person name="Nakamura H."/>
            <person name="Ohtoshi R."/>
            <person name="Moran D.A.P."/>
            <person name="Shinohara A."/>
            <person name="Yoshida Y."/>
            <person name="Fujiwara M."/>
            <person name="Mori M."/>
            <person name="Tomita M."/>
            <person name="Arakawa K."/>
        </authorList>
    </citation>
    <scope>NUCLEOTIDE SEQUENCE [LARGE SCALE GENOMIC DNA]</scope>
</reference>